<reference evidence="2 4" key="1">
    <citation type="submission" date="2016-10" db="EMBL/GenBank/DDBJ databases">
        <title>Genome sequence of Mycobacterium talmonii.</title>
        <authorList>
            <person name="Greninger A.L."/>
            <person name="Elliott B."/>
            <person name="Vasireddy S."/>
            <person name="Vasireddy R."/>
        </authorList>
    </citation>
    <scope>NUCLEOTIDE SEQUENCE [LARGE SCALE GENOMIC DNA]</scope>
    <source>
        <strain evidence="2">MO-5499</strain>
        <strain evidence="4">NE-TNMC-100812</strain>
    </source>
</reference>
<organism evidence="2 4">
    <name type="scientific">Mycobacterium talmoniae</name>
    <dbReference type="NCBI Taxonomy" id="1858794"/>
    <lineage>
        <taxon>Bacteria</taxon>
        <taxon>Bacillati</taxon>
        <taxon>Actinomycetota</taxon>
        <taxon>Actinomycetes</taxon>
        <taxon>Mycobacteriales</taxon>
        <taxon>Mycobacteriaceae</taxon>
        <taxon>Mycobacterium</taxon>
    </lineage>
</organism>
<dbReference type="Proteomes" id="UP000179734">
    <property type="component" value="Unassembled WGS sequence"/>
</dbReference>
<gene>
    <name evidence="2" type="ORF">BKN37_22885</name>
    <name evidence="3" type="ORF">C1Y40_03474</name>
</gene>
<comment type="caution">
    <text evidence="2">The sequence shown here is derived from an EMBL/GenBank/DDBJ whole genome shotgun (WGS) entry which is preliminary data.</text>
</comment>
<evidence type="ECO:0000313" key="3">
    <source>
        <dbReference type="EMBL" id="PQM46354.1"/>
    </source>
</evidence>
<evidence type="ECO:0000313" key="5">
    <source>
        <dbReference type="Proteomes" id="UP000238296"/>
    </source>
</evidence>
<evidence type="ECO:0000313" key="2">
    <source>
        <dbReference type="EMBL" id="OHU96075.1"/>
    </source>
</evidence>
<feature type="transmembrane region" description="Helical" evidence="1">
    <location>
        <begin position="52"/>
        <end position="72"/>
    </location>
</feature>
<keyword evidence="1" id="KW-0812">Transmembrane</keyword>
<proteinExistence type="predicted"/>
<feature type="transmembrane region" description="Helical" evidence="1">
    <location>
        <begin position="12"/>
        <end position="37"/>
    </location>
</feature>
<dbReference type="EMBL" id="PPEA01000507">
    <property type="protein sequence ID" value="PQM46354.1"/>
    <property type="molecule type" value="Genomic_DNA"/>
</dbReference>
<keyword evidence="4" id="KW-1185">Reference proteome</keyword>
<reference evidence="3" key="3">
    <citation type="submission" date="2018-01" db="EMBL/GenBank/DDBJ databases">
        <authorList>
            <person name="Gaut B.S."/>
            <person name="Morton B.R."/>
            <person name="Clegg M.T."/>
            <person name="Duvall M.R."/>
        </authorList>
    </citation>
    <scope>NUCLEOTIDE SEQUENCE</scope>
    <source>
        <strain evidence="3">ATCC BAA-2683</strain>
    </source>
</reference>
<reference evidence="3 5" key="2">
    <citation type="journal article" date="2017" name="Int. J. Syst. Evol. Microbiol.">
        <title>Mycobacterium talmoniae sp. nov., a slowly growing mycobacterium isolated from human respiratory samples.</title>
        <authorList>
            <person name="Davidson R.M."/>
            <person name="DeGroote M.A."/>
            <person name="Marola J.L."/>
            <person name="Buss S."/>
            <person name="Jones V."/>
            <person name="McNeil M.R."/>
            <person name="Freifeld A.G."/>
            <person name="Elaine Epperson L."/>
            <person name="Hasan N.A."/>
            <person name="Jackson M."/>
            <person name="Iwen P.C."/>
            <person name="Salfinger M."/>
            <person name="Strong M."/>
        </authorList>
    </citation>
    <scope>NUCLEOTIDE SEQUENCE [LARGE SCALE GENOMIC DNA]</scope>
    <source>
        <strain evidence="3 5">ATCC BAA-2683</strain>
    </source>
</reference>
<dbReference type="AlphaFoldDB" id="A0A1S1N9N6"/>
<keyword evidence="1" id="KW-0472">Membrane</keyword>
<dbReference type="Proteomes" id="UP000238296">
    <property type="component" value="Unassembled WGS sequence"/>
</dbReference>
<evidence type="ECO:0000313" key="4">
    <source>
        <dbReference type="Proteomes" id="UP000179734"/>
    </source>
</evidence>
<name>A0A1S1N9N6_9MYCO</name>
<sequence>MTLLDTRLSVRQLIHLGVVAGVAVGLPYLVGGLVWAGTHHRHLDAVGGLDKLFSVVGEVVAWPVLIIANVYLR</sequence>
<dbReference type="RefSeq" id="WP_071029234.1">
    <property type="nucleotide sequence ID" value="NZ_MLQM01000181.1"/>
</dbReference>
<accession>A0A1S1N9N6</accession>
<keyword evidence="1" id="KW-1133">Transmembrane helix</keyword>
<evidence type="ECO:0000256" key="1">
    <source>
        <dbReference type="SAM" id="Phobius"/>
    </source>
</evidence>
<dbReference type="EMBL" id="MLQM01000181">
    <property type="protein sequence ID" value="OHU96075.1"/>
    <property type="molecule type" value="Genomic_DNA"/>
</dbReference>
<protein>
    <submittedName>
        <fullName evidence="2">Uncharacterized protein</fullName>
    </submittedName>
</protein>